<comment type="caution">
    <text evidence="1">The sequence shown here is derived from an EMBL/GenBank/DDBJ whole genome shotgun (WGS) entry which is preliminary data.</text>
</comment>
<protein>
    <submittedName>
        <fullName evidence="1">Uncharacterized protein</fullName>
    </submittedName>
</protein>
<reference evidence="1 2" key="1">
    <citation type="submission" date="2019-09" db="EMBL/GenBank/DDBJ databases">
        <title>Genome sequence of Rhodovastum atsumiense, a diverse member of the Acetobacteraceae family of non-sulfur purple photosynthetic bacteria.</title>
        <authorList>
            <person name="Meyer T."/>
            <person name="Kyndt J."/>
        </authorList>
    </citation>
    <scope>NUCLEOTIDE SEQUENCE [LARGE SCALE GENOMIC DNA]</scope>
    <source>
        <strain evidence="1 2">DSM 21279</strain>
    </source>
</reference>
<name>A0A5M6IZJ8_9PROT</name>
<evidence type="ECO:0000313" key="1">
    <source>
        <dbReference type="EMBL" id="KAA5612778.1"/>
    </source>
</evidence>
<accession>A0A5M6IZJ8</accession>
<proteinExistence type="predicted"/>
<organism evidence="1 2">
    <name type="scientific">Rhodovastum atsumiense</name>
    <dbReference type="NCBI Taxonomy" id="504468"/>
    <lineage>
        <taxon>Bacteria</taxon>
        <taxon>Pseudomonadati</taxon>
        <taxon>Pseudomonadota</taxon>
        <taxon>Alphaproteobacteria</taxon>
        <taxon>Acetobacterales</taxon>
        <taxon>Acetobacteraceae</taxon>
        <taxon>Rhodovastum</taxon>
    </lineage>
</organism>
<keyword evidence="2" id="KW-1185">Reference proteome</keyword>
<dbReference type="AlphaFoldDB" id="A0A5M6IZJ8"/>
<dbReference type="Proteomes" id="UP000325255">
    <property type="component" value="Unassembled WGS sequence"/>
</dbReference>
<gene>
    <name evidence="1" type="ORF">F1189_08565</name>
</gene>
<evidence type="ECO:0000313" key="2">
    <source>
        <dbReference type="Proteomes" id="UP000325255"/>
    </source>
</evidence>
<dbReference type="RefSeq" id="WP_150040311.1">
    <property type="nucleotide sequence ID" value="NZ_OW485601.1"/>
</dbReference>
<dbReference type="PROSITE" id="PS51257">
    <property type="entry name" value="PROKAR_LIPOPROTEIN"/>
    <property type="match status" value="1"/>
</dbReference>
<dbReference type="EMBL" id="VWPK01000010">
    <property type="protein sequence ID" value="KAA5612778.1"/>
    <property type="molecule type" value="Genomic_DNA"/>
</dbReference>
<sequence length="78" mass="8212">MTGLSLRPVAALLLLGLAAGGCTLVPSTSATPIPGVVSSTRAGEMTLFVFTDQDGRTDLPERRGYDLRFPLVDARQPP</sequence>